<dbReference type="GO" id="GO:0004896">
    <property type="term" value="F:cytokine receptor activity"/>
    <property type="evidence" value="ECO:0007669"/>
    <property type="project" value="TreeGrafter"/>
</dbReference>
<evidence type="ECO:0000313" key="3">
    <source>
        <dbReference type="Proteomes" id="UP000580681"/>
    </source>
</evidence>
<organism evidence="2 3">
    <name type="scientific">Emberiza fucata</name>
    <dbReference type="NCBI Taxonomy" id="337179"/>
    <lineage>
        <taxon>Eukaryota</taxon>
        <taxon>Metazoa</taxon>
        <taxon>Chordata</taxon>
        <taxon>Craniata</taxon>
        <taxon>Vertebrata</taxon>
        <taxon>Euteleostomi</taxon>
        <taxon>Archelosauria</taxon>
        <taxon>Archosauria</taxon>
        <taxon>Dinosauria</taxon>
        <taxon>Saurischia</taxon>
        <taxon>Theropoda</taxon>
        <taxon>Coelurosauria</taxon>
        <taxon>Aves</taxon>
        <taxon>Neognathae</taxon>
        <taxon>Neoaves</taxon>
        <taxon>Telluraves</taxon>
        <taxon>Australaves</taxon>
        <taxon>Passeriformes</taxon>
        <taxon>Passeroidea</taxon>
        <taxon>Fringillidae</taxon>
        <taxon>Emberizinae</taxon>
        <taxon>Emberizini</taxon>
        <taxon>Emberiza</taxon>
    </lineage>
</organism>
<protein>
    <submittedName>
        <fullName evidence="2">INGR1 protein</fullName>
    </submittedName>
</protein>
<feature type="non-terminal residue" evidence="2">
    <location>
        <position position="1"/>
    </location>
</feature>
<feature type="non-terminal residue" evidence="2">
    <location>
        <position position="123"/>
    </location>
</feature>
<dbReference type="Gene3D" id="2.60.40.10">
    <property type="entry name" value="Immunoglobulins"/>
    <property type="match status" value="2"/>
</dbReference>
<dbReference type="AlphaFoldDB" id="A0A7K4VEX2"/>
<dbReference type="InterPro" id="IPR013783">
    <property type="entry name" value="Ig-like_fold"/>
</dbReference>
<dbReference type="Proteomes" id="UP000580681">
    <property type="component" value="Unassembled WGS sequence"/>
</dbReference>
<dbReference type="PANTHER" id="PTHR20859">
    <property type="entry name" value="INTERFERON/INTERLEUKIN RECEPTOR"/>
    <property type="match status" value="1"/>
</dbReference>
<dbReference type="Pfam" id="PF01108">
    <property type="entry name" value="Tissue_fac"/>
    <property type="match status" value="1"/>
</dbReference>
<accession>A0A7K4VEX2</accession>
<gene>
    <name evidence="2" type="primary">Ifngr1_0</name>
    <name evidence="2" type="ORF">EMBFUC_R12311</name>
</gene>
<dbReference type="GO" id="GO:0005886">
    <property type="term" value="C:plasma membrane"/>
    <property type="evidence" value="ECO:0007669"/>
    <property type="project" value="TreeGrafter"/>
</dbReference>
<dbReference type="PANTHER" id="PTHR20859:SF5">
    <property type="entry name" value="INTERFERON GAMMA RECEPTOR 1"/>
    <property type="match status" value="1"/>
</dbReference>
<evidence type="ECO:0000313" key="2">
    <source>
        <dbReference type="EMBL" id="NWR21069.1"/>
    </source>
</evidence>
<keyword evidence="3" id="KW-1185">Reference proteome</keyword>
<dbReference type="InterPro" id="IPR050650">
    <property type="entry name" value="Type-II_Cytokine-TF_Rcpt"/>
</dbReference>
<name>A0A7K4VEX2_9EMBE</name>
<comment type="caution">
    <text evidence="2">The sequence shown here is derived from an EMBL/GenBank/DDBJ whole genome shotgun (WGS) entry which is preliminary data.</text>
</comment>
<feature type="domain" description="Fibronectin type-III" evidence="1">
    <location>
        <begin position="1"/>
        <end position="86"/>
    </location>
</feature>
<dbReference type="FunFam" id="2.60.40.10:FF:001425">
    <property type="entry name" value="Interferon gamma receptor 1"/>
    <property type="match status" value="1"/>
</dbReference>
<evidence type="ECO:0000259" key="1">
    <source>
        <dbReference type="Pfam" id="PF01108"/>
    </source>
</evidence>
<dbReference type="EMBL" id="VYZJ01000604">
    <property type="protein sequence ID" value="NWR21069.1"/>
    <property type="molecule type" value="Genomic_DNA"/>
</dbReference>
<dbReference type="InterPro" id="IPR003961">
    <property type="entry name" value="FN3_dom"/>
</dbReference>
<dbReference type="SUPFAM" id="SSF49265">
    <property type="entry name" value="Fibronectin type III"/>
    <property type="match status" value="1"/>
</dbReference>
<sequence>VPSPTEVVVTSENFKTVLHWQYPPMSETPHFIVEIMPYNLGHLGYKEVSTCVNTSAHFCDLSEEICDPYSSHWLKVKAVVGSQHSEYVEAKEFILQRHGKIGPPKLNISRHGDEIMVEIHHPV</sequence>
<reference evidence="2 3" key="1">
    <citation type="submission" date="2019-09" db="EMBL/GenBank/DDBJ databases">
        <title>Bird 10,000 Genomes (B10K) Project - Family phase.</title>
        <authorList>
            <person name="Zhang G."/>
        </authorList>
    </citation>
    <scope>NUCLEOTIDE SEQUENCE [LARGE SCALE GENOMIC DNA]</scope>
    <source>
        <strain evidence="2">B10K-DU-015-11</strain>
        <tissue evidence="2">Mixed tissue sample</tissue>
    </source>
</reference>
<proteinExistence type="predicted"/>
<dbReference type="InterPro" id="IPR036116">
    <property type="entry name" value="FN3_sf"/>
</dbReference>